<dbReference type="OrthoDB" id="3215049at2"/>
<protein>
    <submittedName>
        <fullName evidence="1">Uncharacterized protein DUF4287</fullName>
    </submittedName>
</protein>
<comment type="caution">
    <text evidence="1">The sequence shown here is derived from an EMBL/GenBank/DDBJ whole genome shotgun (WGS) entry which is preliminary data.</text>
</comment>
<dbReference type="Proteomes" id="UP000281955">
    <property type="component" value="Unassembled WGS sequence"/>
</dbReference>
<dbReference type="RefSeq" id="WP_121191555.1">
    <property type="nucleotide sequence ID" value="NZ_RBWV01000002.1"/>
</dbReference>
<name>A0A420XVM6_9ACTN</name>
<dbReference type="InParanoid" id="A0A420XVM6"/>
<evidence type="ECO:0000313" key="2">
    <source>
        <dbReference type="Proteomes" id="UP000281955"/>
    </source>
</evidence>
<accession>A0A420XVM6</accession>
<dbReference type="InterPro" id="IPR025629">
    <property type="entry name" value="DUF4287"/>
</dbReference>
<keyword evidence="2" id="KW-1185">Reference proteome</keyword>
<dbReference type="EMBL" id="RBWV01000002">
    <property type="protein sequence ID" value="RKS80719.1"/>
    <property type="molecule type" value="Genomic_DNA"/>
</dbReference>
<sequence>MSNGHSDETHAQLISRIPETTGRGLADWFKALEDGPSLVRFDERVEWLRTEHELSHGYAAAIVHEHDLQKAQRAFG</sequence>
<proteinExistence type="predicted"/>
<dbReference type="AlphaFoldDB" id="A0A420XVM6"/>
<dbReference type="Pfam" id="PF14117">
    <property type="entry name" value="DUF4287"/>
    <property type="match status" value="1"/>
</dbReference>
<reference evidence="1 2" key="1">
    <citation type="submission" date="2018-10" db="EMBL/GenBank/DDBJ databases">
        <title>Genomic Encyclopedia of Archaeal and Bacterial Type Strains, Phase II (KMG-II): from individual species to whole genera.</title>
        <authorList>
            <person name="Goeker M."/>
        </authorList>
    </citation>
    <scope>NUCLEOTIDE SEQUENCE [LARGE SCALE GENOMIC DNA]</scope>
    <source>
        <strain evidence="1 2">RP-AC37</strain>
    </source>
</reference>
<evidence type="ECO:0000313" key="1">
    <source>
        <dbReference type="EMBL" id="RKS80719.1"/>
    </source>
</evidence>
<organism evidence="1 2">
    <name type="scientific">Motilibacter peucedani</name>
    <dbReference type="NCBI Taxonomy" id="598650"/>
    <lineage>
        <taxon>Bacteria</taxon>
        <taxon>Bacillati</taxon>
        <taxon>Actinomycetota</taxon>
        <taxon>Actinomycetes</taxon>
        <taxon>Motilibacterales</taxon>
        <taxon>Motilibacteraceae</taxon>
        <taxon>Motilibacter</taxon>
    </lineage>
</organism>
<gene>
    <name evidence="1" type="ORF">CLV35_0185</name>
</gene>